<sequence length="134" mass="15003">MSMESNDPAPPFRLAFVQRRGVLRAEVAGVNGTLETTLAYWRAIAAEVRARRPRRLLVVDTMSGEPPPPAELFQLVQLLRGEGFEGVRVAYVEADLAHVPQVEHGEIFAREAGFDVRVFHDERAAELWLRVGPE</sequence>
<dbReference type="EMBL" id="DF970161">
    <property type="protein sequence ID" value="GAP65494.1"/>
    <property type="molecule type" value="Genomic_DNA"/>
</dbReference>
<organism evidence="1">
    <name type="scientific">Mizugakiibacter sediminis</name>
    <dbReference type="NCBI Taxonomy" id="1475481"/>
    <lineage>
        <taxon>Bacteria</taxon>
        <taxon>Pseudomonadati</taxon>
        <taxon>Pseudomonadota</taxon>
        <taxon>Gammaproteobacteria</taxon>
        <taxon>Lysobacterales</taxon>
        <taxon>Rhodanobacteraceae</taxon>
        <taxon>Mizugakiibacter</taxon>
    </lineage>
</organism>
<dbReference type="RefSeq" id="WP_148667806.1">
    <property type="nucleotide sequence ID" value="NZ_DF970161.1"/>
</dbReference>
<dbReference type="Proteomes" id="UP000253740">
    <property type="component" value="Unassembled WGS sequence"/>
</dbReference>
<reference evidence="1" key="1">
    <citation type="submission" date="2015-08" db="EMBL/GenBank/DDBJ databases">
        <title>Complete DNA Sequence of Pseudomonas syringae pv. actinidiae, the Causal Agent of Kiwifruit Canker Disease.</title>
        <authorList>
            <person name="Rikkerink E.H.A."/>
            <person name="Fineran P.C."/>
        </authorList>
    </citation>
    <scope>NUCLEOTIDE SEQUENCE</scope>
    <source>
        <strain evidence="1">SkMP5</strain>
    </source>
</reference>
<dbReference type="STRING" id="1475481.GCA_000953855_00796"/>
<name>A0A0K8QKY0_9GAMM</name>
<dbReference type="AlphaFoldDB" id="A0A0K8QKY0"/>
<protein>
    <submittedName>
        <fullName evidence="1">ABC transporter related</fullName>
    </submittedName>
</protein>
<dbReference type="OrthoDB" id="7061764at2"/>
<gene>
    <name evidence="1" type="ORF">MBSD_n0784</name>
</gene>
<keyword evidence="2" id="KW-1185">Reference proteome</keyword>
<evidence type="ECO:0000313" key="2">
    <source>
        <dbReference type="Proteomes" id="UP000253740"/>
    </source>
</evidence>
<proteinExistence type="predicted"/>
<evidence type="ECO:0000313" key="1">
    <source>
        <dbReference type="EMBL" id="GAP65494.1"/>
    </source>
</evidence>
<accession>A0A0K8QKY0</accession>